<gene>
    <name evidence="2" type="ORF">BC739_002918</name>
</gene>
<name>A0ABR6BGM3_9PSEU</name>
<dbReference type="EMBL" id="JACJID010000002">
    <property type="protein sequence ID" value="MBA8925719.1"/>
    <property type="molecule type" value="Genomic_DNA"/>
</dbReference>
<dbReference type="InterPro" id="IPR013321">
    <property type="entry name" value="Arc_rbn_hlx_hlx"/>
</dbReference>
<keyword evidence="3" id="KW-1185">Reference proteome</keyword>
<feature type="compositionally biased region" description="Gly residues" evidence="1">
    <location>
        <begin position="194"/>
        <end position="214"/>
    </location>
</feature>
<evidence type="ECO:0000313" key="3">
    <source>
        <dbReference type="Proteomes" id="UP000517916"/>
    </source>
</evidence>
<dbReference type="RefSeq" id="WP_025360384.1">
    <property type="nucleotide sequence ID" value="NZ_BAAABQ010000059.1"/>
</dbReference>
<dbReference type="SUPFAM" id="SSF47598">
    <property type="entry name" value="Ribbon-helix-helix"/>
    <property type="match status" value="1"/>
</dbReference>
<organism evidence="2 3">
    <name type="scientific">Kutzneria viridogrisea</name>
    <dbReference type="NCBI Taxonomy" id="47990"/>
    <lineage>
        <taxon>Bacteria</taxon>
        <taxon>Bacillati</taxon>
        <taxon>Actinomycetota</taxon>
        <taxon>Actinomycetes</taxon>
        <taxon>Pseudonocardiales</taxon>
        <taxon>Pseudonocardiaceae</taxon>
        <taxon>Kutzneria</taxon>
    </lineage>
</organism>
<dbReference type="Gene3D" id="1.10.1220.10">
    <property type="entry name" value="Met repressor-like"/>
    <property type="match status" value="1"/>
</dbReference>
<feature type="region of interest" description="Disordered" evidence="1">
    <location>
        <begin position="178"/>
        <end position="214"/>
    </location>
</feature>
<comment type="caution">
    <text evidence="2">The sequence shown here is derived from an EMBL/GenBank/DDBJ whole genome shotgun (WGS) entry which is preliminary data.</text>
</comment>
<sequence length="214" mass="22463">MDLTPYIVTLREDLTTAAAAGDEQTRRTAAVLSAALEPAVRLAIMNALSDLAAEVTASLEEHVVDVRLDGRDVQVVVTATAGPEDPGPQPEPEPAFTGDPTGDISRITVRLMEELKAKAEQAASAQGQSLNSFVAQAVQGAVQGAFNQQQHGGRGRGRGQHGHGPWQGQWWNNPGAWQQGGPGWSGWNDQQGEGQRGGRGGGRGGSRVTGWVEG</sequence>
<accession>A0ABR6BGM3</accession>
<protein>
    <submittedName>
        <fullName evidence="2">Uncharacterized protein (DUF1778 family)</fullName>
    </submittedName>
</protein>
<proteinExistence type="predicted"/>
<reference evidence="2 3" key="1">
    <citation type="submission" date="2020-08" db="EMBL/GenBank/DDBJ databases">
        <title>Genomic Encyclopedia of Archaeal and Bacterial Type Strains, Phase II (KMG-II): from individual species to whole genera.</title>
        <authorList>
            <person name="Goeker M."/>
        </authorList>
    </citation>
    <scope>NUCLEOTIDE SEQUENCE [LARGE SCALE GENOMIC DNA]</scope>
    <source>
        <strain evidence="2 3">DSM 43850</strain>
    </source>
</reference>
<dbReference type="InterPro" id="IPR008651">
    <property type="entry name" value="Uncharacterised_HicB"/>
</dbReference>
<feature type="region of interest" description="Disordered" evidence="1">
    <location>
        <begin position="80"/>
        <end position="101"/>
    </location>
</feature>
<dbReference type="Proteomes" id="UP000517916">
    <property type="component" value="Unassembled WGS sequence"/>
</dbReference>
<evidence type="ECO:0000256" key="1">
    <source>
        <dbReference type="SAM" id="MobiDB-lite"/>
    </source>
</evidence>
<dbReference type="Pfam" id="PF05534">
    <property type="entry name" value="HicB"/>
    <property type="match status" value="1"/>
</dbReference>
<evidence type="ECO:0000313" key="2">
    <source>
        <dbReference type="EMBL" id="MBA8925719.1"/>
    </source>
</evidence>
<dbReference type="InterPro" id="IPR010985">
    <property type="entry name" value="Ribbon_hlx_hlx"/>
</dbReference>